<dbReference type="CDD" id="cd06223">
    <property type="entry name" value="PRTases_typeI"/>
    <property type="match status" value="1"/>
</dbReference>
<comment type="similarity">
    <text evidence="5 15">Belongs to the purine/pyrimidine phosphoribosyltransferase family.</text>
</comment>
<dbReference type="Proteomes" id="UP001500839">
    <property type="component" value="Unassembled WGS sequence"/>
</dbReference>
<evidence type="ECO:0000256" key="10">
    <source>
        <dbReference type="ARBA" id="ARBA00022726"/>
    </source>
</evidence>
<evidence type="ECO:0000256" key="14">
    <source>
        <dbReference type="ARBA" id="ARBA00049402"/>
    </source>
</evidence>
<evidence type="ECO:0000256" key="3">
    <source>
        <dbReference type="ARBA" id="ARBA00004669"/>
    </source>
</evidence>
<comment type="pathway">
    <text evidence="3 15">Purine metabolism; IMP biosynthesis via salvage pathway; IMP from hypoxanthine: step 1/1.</text>
</comment>
<keyword evidence="6 15" id="KW-0963">Cytoplasm</keyword>
<evidence type="ECO:0000256" key="1">
    <source>
        <dbReference type="ARBA" id="ARBA00001946"/>
    </source>
</evidence>
<dbReference type="InterPro" id="IPR050408">
    <property type="entry name" value="HGPRT"/>
</dbReference>
<dbReference type="PANTHER" id="PTHR43340">
    <property type="entry name" value="HYPOXANTHINE-GUANINE PHOSPHORIBOSYLTRANSFERASE"/>
    <property type="match status" value="1"/>
</dbReference>
<dbReference type="GO" id="GO:0016757">
    <property type="term" value="F:glycosyltransferase activity"/>
    <property type="evidence" value="ECO:0007669"/>
    <property type="project" value="UniProtKB-KW"/>
</dbReference>
<dbReference type="SUPFAM" id="SSF53271">
    <property type="entry name" value="PRTase-like"/>
    <property type="match status" value="1"/>
</dbReference>
<dbReference type="InterPro" id="IPR005904">
    <property type="entry name" value="Hxn_phspho_trans"/>
</dbReference>
<dbReference type="Gene3D" id="3.40.50.2020">
    <property type="match status" value="1"/>
</dbReference>
<dbReference type="InterPro" id="IPR000836">
    <property type="entry name" value="PRTase_dom"/>
</dbReference>
<evidence type="ECO:0000259" key="16">
    <source>
        <dbReference type="Pfam" id="PF00156"/>
    </source>
</evidence>
<evidence type="ECO:0000256" key="6">
    <source>
        <dbReference type="ARBA" id="ARBA00022490"/>
    </source>
</evidence>
<evidence type="ECO:0000256" key="13">
    <source>
        <dbReference type="ARBA" id="ARBA00048811"/>
    </source>
</evidence>
<keyword evidence="10 15" id="KW-0660">Purine salvage</keyword>
<comment type="catalytic activity">
    <reaction evidence="13">
        <text>GMP + diphosphate = guanine + 5-phospho-alpha-D-ribose 1-diphosphate</text>
        <dbReference type="Rhea" id="RHEA:25424"/>
        <dbReference type="ChEBI" id="CHEBI:16235"/>
        <dbReference type="ChEBI" id="CHEBI:33019"/>
        <dbReference type="ChEBI" id="CHEBI:58017"/>
        <dbReference type="ChEBI" id="CHEBI:58115"/>
        <dbReference type="EC" id="2.4.2.8"/>
    </reaction>
    <physiologicalReaction direction="right-to-left" evidence="13">
        <dbReference type="Rhea" id="RHEA:25426"/>
    </physiologicalReaction>
</comment>
<dbReference type="EC" id="2.4.2.8" evidence="15"/>
<evidence type="ECO:0000256" key="12">
    <source>
        <dbReference type="ARBA" id="ARBA00022842"/>
    </source>
</evidence>
<protein>
    <recommendedName>
        <fullName evidence="15">Hypoxanthine phosphoribosyltransferase</fullName>
        <ecNumber evidence="15">2.4.2.8</ecNumber>
    </recommendedName>
</protein>
<keyword evidence="11 15" id="KW-0547">Nucleotide-binding</keyword>
<evidence type="ECO:0000313" key="17">
    <source>
        <dbReference type="EMBL" id="GAA4806265.1"/>
    </source>
</evidence>
<keyword evidence="8 15" id="KW-0808">Transferase</keyword>
<feature type="domain" description="Phosphoribosyltransferase" evidence="16">
    <location>
        <begin position="67"/>
        <end position="196"/>
    </location>
</feature>
<proteinExistence type="inferred from homology"/>
<keyword evidence="18" id="KW-1185">Reference proteome</keyword>
<organism evidence="17 18">
    <name type="scientific">Tomitella cavernea</name>
    <dbReference type="NCBI Taxonomy" id="1387982"/>
    <lineage>
        <taxon>Bacteria</taxon>
        <taxon>Bacillati</taxon>
        <taxon>Actinomycetota</taxon>
        <taxon>Actinomycetes</taxon>
        <taxon>Mycobacteriales</taxon>
        <taxon>Tomitella</taxon>
    </lineage>
</organism>
<dbReference type="PANTHER" id="PTHR43340:SF1">
    <property type="entry name" value="HYPOXANTHINE PHOSPHORIBOSYLTRANSFERASE"/>
    <property type="match status" value="1"/>
</dbReference>
<evidence type="ECO:0000256" key="15">
    <source>
        <dbReference type="RuleBase" id="RU364099"/>
    </source>
</evidence>
<evidence type="ECO:0000313" key="18">
    <source>
        <dbReference type="Proteomes" id="UP001500839"/>
    </source>
</evidence>
<comment type="catalytic activity">
    <reaction evidence="14">
        <text>IMP + diphosphate = hypoxanthine + 5-phospho-alpha-D-ribose 1-diphosphate</text>
        <dbReference type="Rhea" id="RHEA:17973"/>
        <dbReference type="ChEBI" id="CHEBI:17368"/>
        <dbReference type="ChEBI" id="CHEBI:33019"/>
        <dbReference type="ChEBI" id="CHEBI:58017"/>
        <dbReference type="ChEBI" id="CHEBI:58053"/>
        <dbReference type="EC" id="2.4.2.8"/>
    </reaction>
    <physiologicalReaction direction="right-to-left" evidence="14">
        <dbReference type="Rhea" id="RHEA:17975"/>
    </physiologicalReaction>
</comment>
<evidence type="ECO:0000256" key="11">
    <source>
        <dbReference type="ARBA" id="ARBA00022741"/>
    </source>
</evidence>
<comment type="subcellular location">
    <subcellularLocation>
        <location evidence="2 15">Cytoplasm</location>
    </subcellularLocation>
</comment>
<keyword evidence="9 15" id="KW-0479">Metal-binding</keyword>
<evidence type="ECO:0000256" key="5">
    <source>
        <dbReference type="ARBA" id="ARBA00008391"/>
    </source>
</evidence>
<evidence type="ECO:0000256" key="4">
    <source>
        <dbReference type="ARBA" id="ARBA00004676"/>
    </source>
</evidence>
<sequence>MKWSGIVSDGDGNNGLVSGIDGGAQGAGGLYSGDIASVLITEQQIRDKTAELAAAVAARYPEAGGGDPDRDLLLIGVLKGAMMFLTDFARNIQVPTQMEFMAVSSYGSATSSSGVVRILKDLDRDIAGRDVLIVEDIIDSGLTLSWLQRNLATRNPRSLEVCALLRKPDAVRSDLEVRDVGFDIPDEFVVGYGLDYAERYRDLPYVGLLEPKVYAG</sequence>
<dbReference type="Pfam" id="PF00156">
    <property type="entry name" value="Pribosyltran"/>
    <property type="match status" value="1"/>
</dbReference>
<comment type="caution">
    <text evidence="17">The sequence shown here is derived from an EMBL/GenBank/DDBJ whole genome shotgun (WGS) entry which is preliminary data.</text>
</comment>
<dbReference type="EMBL" id="BAABKQ010000001">
    <property type="protein sequence ID" value="GAA4806265.1"/>
    <property type="molecule type" value="Genomic_DNA"/>
</dbReference>
<dbReference type="InterPro" id="IPR029057">
    <property type="entry name" value="PRTase-like"/>
</dbReference>
<keyword evidence="7 15" id="KW-0328">Glycosyltransferase</keyword>
<keyword evidence="12 15" id="KW-0460">Magnesium</keyword>
<comment type="pathway">
    <text evidence="4">Purine metabolism; GMP biosynthesis via salvage pathway; GMP from guanine: step 1/1.</text>
</comment>
<name>A0ABP9C8G1_9ACTN</name>
<evidence type="ECO:0000256" key="7">
    <source>
        <dbReference type="ARBA" id="ARBA00022676"/>
    </source>
</evidence>
<evidence type="ECO:0000256" key="8">
    <source>
        <dbReference type="ARBA" id="ARBA00022679"/>
    </source>
</evidence>
<evidence type="ECO:0000256" key="9">
    <source>
        <dbReference type="ARBA" id="ARBA00022723"/>
    </source>
</evidence>
<accession>A0ABP9C8G1</accession>
<gene>
    <name evidence="17" type="primary">hpt</name>
    <name evidence="17" type="ORF">GCM10023353_06740</name>
</gene>
<dbReference type="NCBIfam" id="TIGR01203">
    <property type="entry name" value="HGPRTase"/>
    <property type="match status" value="1"/>
</dbReference>
<reference evidence="18" key="1">
    <citation type="journal article" date="2019" name="Int. J. Syst. Evol. Microbiol.">
        <title>The Global Catalogue of Microorganisms (GCM) 10K type strain sequencing project: providing services to taxonomists for standard genome sequencing and annotation.</title>
        <authorList>
            <consortium name="The Broad Institute Genomics Platform"/>
            <consortium name="The Broad Institute Genome Sequencing Center for Infectious Disease"/>
            <person name="Wu L."/>
            <person name="Ma J."/>
        </authorList>
    </citation>
    <scope>NUCLEOTIDE SEQUENCE [LARGE SCALE GENOMIC DNA]</scope>
    <source>
        <strain evidence="18">JCM 18542</strain>
    </source>
</reference>
<evidence type="ECO:0000256" key="2">
    <source>
        <dbReference type="ARBA" id="ARBA00004496"/>
    </source>
</evidence>
<comment type="cofactor">
    <cofactor evidence="1 15">
        <name>Mg(2+)</name>
        <dbReference type="ChEBI" id="CHEBI:18420"/>
    </cofactor>
</comment>